<sequence>MSCFTTTASHKQCATKAIFHVVQNRDFACLNLRASGHHLVCPQYCIKVPDDIFHGFGKLEGINIKLNVDNDVQPKAQAHRRIPYHVRKDVEEELKRLEEQDIIEEVEGSTPWMSPIVFVPKKSGGVRLCVDMREENKTIKREHHPMPTIEDIINDLNGSTVFSRINL</sequence>
<dbReference type="FunFam" id="3.10.10.10:FF:000003">
    <property type="entry name" value="Retrovirus-related Pol polyprotein from transposon 297-like Protein"/>
    <property type="match status" value="1"/>
</dbReference>
<gene>
    <name evidence="1" type="ORF">PoB_005341400</name>
</gene>
<dbReference type="Gene3D" id="3.10.10.10">
    <property type="entry name" value="HIV Type 1 Reverse Transcriptase, subunit A, domain 1"/>
    <property type="match status" value="1"/>
</dbReference>
<dbReference type="SUPFAM" id="SSF56672">
    <property type="entry name" value="DNA/RNA polymerases"/>
    <property type="match status" value="1"/>
</dbReference>
<dbReference type="InterPro" id="IPR050951">
    <property type="entry name" value="Retrovirus_Pol_polyprotein"/>
</dbReference>
<name>A0AAV4C877_9GAST</name>
<reference evidence="1 2" key="1">
    <citation type="journal article" date="2021" name="Elife">
        <title>Chloroplast acquisition without the gene transfer in kleptoplastic sea slugs, Plakobranchus ocellatus.</title>
        <authorList>
            <person name="Maeda T."/>
            <person name="Takahashi S."/>
            <person name="Yoshida T."/>
            <person name="Shimamura S."/>
            <person name="Takaki Y."/>
            <person name="Nagai Y."/>
            <person name="Toyoda A."/>
            <person name="Suzuki Y."/>
            <person name="Arimoto A."/>
            <person name="Ishii H."/>
            <person name="Satoh N."/>
            <person name="Nishiyama T."/>
            <person name="Hasebe M."/>
            <person name="Maruyama T."/>
            <person name="Minagawa J."/>
            <person name="Obokata J."/>
            <person name="Shigenobu S."/>
        </authorList>
    </citation>
    <scope>NUCLEOTIDE SEQUENCE [LARGE SCALE GENOMIC DNA]</scope>
</reference>
<dbReference type="InterPro" id="IPR043502">
    <property type="entry name" value="DNA/RNA_pol_sf"/>
</dbReference>
<accession>A0AAV4C877</accession>
<protein>
    <submittedName>
        <fullName evidence="1">Nfx1-type Zinc finger-containing-like protein</fullName>
    </submittedName>
</protein>
<proteinExistence type="predicted"/>
<dbReference type="PANTHER" id="PTHR37984:SF11">
    <property type="entry name" value="INTEGRASE CATALYTIC DOMAIN-CONTAINING PROTEIN"/>
    <property type="match status" value="1"/>
</dbReference>
<dbReference type="Proteomes" id="UP000735302">
    <property type="component" value="Unassembled WGS sequence"/>
</dbReference>
<dbReference type="EMBL" id="BLXT01005873">
    <property type="protein sequence ID" value="GFO26909.1"/>
    <property type="molecule type" value="Genomic_DNA"/>
</dbReference>
<keyword evidence="2" id="KW-1185">Reference proteome</keyword>
<evidence type="ECO:0000313" key="1">
    <source>
        <dbReference type="EMBL" id="GFO26909.1"/>
    </source>
</evidence>
<dbReference type="AlphaFoldDB" id="A0AAV4C877"/>
<dbReference type="PANTHER" id="PTHR37984">
    <property type="entry name" value="PROTEIN CBG26694"/>
    <property type="match status" value="1"/>
</dbReference>
<comment type="caution">
    <text evidence="1">The sequence shown here is derived from an EMBL/GenBank/DDBJ whole genome shotgun (WGS) entry which is preliminary data.</text>
</comment>
<organism evidence="1 2">
    <name type="scientific">Plakobranchus ocellatus</name>
    <dbReference type="NCBI Taxonomy" id="259542"/>
    <lineage>
        <taxon>Eukaryota</taxon>
        <taxon>Metazoa</taxon>
        <taxon>Spiralia</taxon>
        <taxon>Lophotrochozoa</taxon>
        <taxon>Mollusca</taxon>
        <taxon>Gastropoda</taxon>
        <taxon>Heterobranchia</taxon>
        <taxon>Euthyneura</taxon>
        <taxon>Panpulmonata</taxon>
        <taxon>Sacoglossa</taxon>
        <taxon>Placobranchoidea</taxon>
        <taxon>Plakobranchidae</taxon>
        <taxon>Plakobranchus</taxon>
    </lineage>
</organism>
<evidence type="ECO:0000313" key="2">
    <source>
        <dbReference type="Proteomes" id="UP000735302"/>
    </source>
</evidence>